<protein>
    <recommendedName>
        <fullName evidence="3">Glycosyltransferase (GlcNAc)</fullName>
    </recommendedName>
</protein>
<organism evidence="1 2">
    <name type="scientific">Limnobacter thiooxidans</name>
    <dbReference type="NCBI Taxonomy" id="131080"/>
    <lineage>
        <taxon>Bacteria</taxon>
        <taxon>Pseudomonadati</taxon>
        <taxon>Pseudomonadota</taxon>
        <taxon>Betaproteobacteria</taxon>
        <taxon>Burkholderiales</taxon>
        <taxon>Burkholderiaceae</taxon>
        <taxon>Limnobacter</taxon>
    </lineage>
</organism>
<reference evidence="1 2" key="1">
    <citation type="submission" date="2023-10" db="EMBL/GenBank/DDBJ databases">
        <title>Complete Genome Sequence of Limnobacter thiooxidans CS-K2T, Isolated from freshwater lake sediments in Bavaria, Germany.</title>
        <authorList>
            <person name="Naruki M."/>
            <person name="Watanabe A."/>
            <person name="Warashina T."/>
            <person name="Morita T."/>
            <person name="Arakawa K."/>
        </authorList>
    </citation>
    <scope>NUCLEOTIDE SEQUENCE [LARGE SCALE GENOMIC DNA]</scope>
    <source>
        <strain evidence="1 2">CS-K2</strain>
    </source>
</reference>
<evidence type="ECO:0000313" key="1">
    <source>
        <dbReference type="EMBL" id="BET26874.1"/>
    </source>
</evidence>
<dbReference type="KEGG" id="lto:RGQ30_23750"/>
<evidence type="ECO:0000313" key="2">
    <source>
        <dbReference type="Proteomes" id="UP001329151"/>
    </source>
</evidence>
<accession>A0AA86J441</accession>
<proteinExistence type="predicted"/>
<dbReference type="Gene3D" id="3.90.550.10">
    <property type="entry name" value="Spore Coat Polysaccharide Biosynthesis Protein SpsA, Chain A"/>
    <property type="match status" value="1"/>
</dbReference>
<gene>
    <name evidence="1" type="ORF">RGQ30_23750</name>
</gene>
<dbReference type="PANTHER" id="PTHR34496">
    <property type="entry name" value="GLCNAC TRANSFERASE-RELATED"/>
    <property type="match status" value="1"/>
</dbReference>
<dbReference type="PANTHER" id="PTHR34496:SF10">
    <property type="entry name" value="GLCNAC TRANSFERASE"/>
    <property type="match status" value="1"/>
</dbReference>
<dbReference type="Proteomes" id="UP001329151">
    <property type="component" value="Chromosome"/>
</dbReference>
<dbReference type="RefSeq" id="WP_130555695.1">
    <property type="nucleotide sequence ID" value="NZ_AP028947.1"/>
</dbReference>
<dbReference type="InterPro" id="IPR029044">
    <property type="entry name" value="Nucleotide-diphossugar_trans"/>
</dbReference>
<sequence>MTHLKAIQRPSIFVSVAAFCEPHLQWTVEQLFSKAAYPERIFVGLVDQSDELNPVWLDKLSTRKQINYVGLSPVDSKGVSWARSIAFSLYNDQDYLLQIDSHTLFDEAWDESLVGQLEHLKNSHAKPLISTYPPGFKFDSQGRAVADEPAKSDEIFRIDRDPGSELTAQRAVLRFRVFKENSELDHLPGCHVAAGFMFTLGRFVMDVPYDPYLYFRGEEQSLSLRAHAKGYQVFHPKHRLIPLYHLYQPVGQQHAGQHWRPDLEAKRQSEFGWLQQRSNERIQALYSPGSDLGVYGLDSPEHLESFCRLSKIDYLGRT</sequence>
<dbReference type="AlphaFoldDB" id="A0AA86J441"/>
<name>A0AA86J441_9BURK</name>
<dbReference type="EMBL" id="AP028947">
    <property type="protein sequence ID" value="BET26874.1"/>
    <property type="molecule type" value="Genomic_DNA"/>
</dbReference>
<dbReference type="InterPro" id="IPR021067">
    <property type="entry name" value="Glycosyltransferase"/>
</dbReference>
<dbReference type="Pfam" id="PF11397">
    <property type="entry name" value="GlcNAc"/>
    <property type="match status" value="2"/>
</dbReference>
<keyword evidence="2" id="KW-1185">Reference proteome</keyword>
<dbReference type="SUPFAM" id="SSF53448">
    <property type="entry name" value="Nucleotide-diphospho-sugar transferases"/>
    <property type="match status" value="1"/>
</dbReference>
<evidence type="ECO:0008006" key="3">
    <source>
        <dbReference type="Google" id="ProtNLM"/>
    </source>
</evidence>